<organism evidence="1 2">
    <name type="scientific">Asticcacaulis excentricus (strain ATCC 15261 / DSM 4724 / KCTC 12464 / NCIMB 9791 / VKM B-1370 / CB 48)</name>
    <dbReference type="NCBI Taxonomy" id="573065"/>
    <lineage>
        <taxon>Bacteria</taxon>
        <taxon>Pseudomonadati</taxon>
        <taxon>Pseudomonadota</taxon>
        <taxon>Alphaproteobacteria</taxon>
        <taxon>Caulobacterales</taxon>
        <taxon>Caulobacteraceae</taxon>
        <taxon>Asticcacaulis</taxon>
    </lineage>
</organism>
<evidence type="ECO:0000313" key="1">
    <source>
        <dbReference type="EMBL" id="ADU12863.1"/>
    </source>
</evidence>
<sequence>MDFAFYITGPQVQQLVFRVVLTDRCGLRTAGSSFAPLEIGAQGGIEALGLLVPGVFIRRVAHRPVI</sequence>
<evidence type="ECO:0000313" key="2">
    <source>
        <dbReference type="Proteomes" id="UP000001492"/>
    </source>
</evidence>
<accession>E8RN30</accession>
<dbReference type="AlphaFoldDB" id="E8RN30"/>
<gene>
    <name evidence="1" type="ordered locus">Astex_1188</name>
</gene>
<name>E8RN30_ASTEC</name>
<keyword evidence="2" id="KW-1185">Reference proteome</keyword>
<dbReference type="KEGG" id="aex:Astex_1188"/>
<dbReference type="HOGENOM" id="CLU_2821779_0_0_5"/>
<protein>
    <submittedName>
        <fullName evidence="1">Uncharacterized protein</fullName>
    </submittedName>
</protein>
<dbReference type="Proteomes" id="UP000001492">
    <property type="component" value="Chromosome 1"/>
</dbReference>
<reference evidence="2" key="1">
    <citation type="submission" date="2010-12" db="EMBL/GenBank/DDBJ databases">
        <title>Complete sequence of chromosome 1 of Asticcacaulis excentricus CB 48.</title>
        <authorList>
            <consortium name="US DOE Joint Genome Institute"/>
            <person name="Lucas S."/>
            <person name="Copeland A."/>
            <person name="Lapidus A."/>
            <person name="Cheng J.-F."/>
            <person name="Bruce D."/>
            <person name="Goodwin L."/>
            <person name="Pitluck S."/>
            <person name="Teshima H."/>
            <person name="Davenport K."/>
            <person name="Detter J.C."/>
            <person name="Han C."/>
            <person name="Tapia R."/>
            <person name="Land M."/>
            <person name="Hauser L."/>
            <person name="Jeffries C."/>
            <person name="Kyrpides N."/>
            <person name="Ivanova N."/>
            <person name="Ovchinnikova G."/>
            <person name="Brun Y.V."/>
            <person name="Woyke T."/>
        </authorList>
    </citation>
    <scope>NUCLEOTIDE SEQUENCE [LARGE SCALE GENOMIC DNA]</scope>
    <source>
        <strain evidence="2">ATCC 15261 / DSM 4724 / KCTC 12464 / NCIMB 9791 / VKM B-1370 / CB 48</strain>
    </source>
</reference>
<dbReference type="EMBL" id="CP002395">
    <property type="protein sequence ID" value="ADU12863.1"/>
    <property type="molecule type" value="Genomic_DNA"/>
</dbReference>
<dbReference type="STRING" id="573065.Astex_1188"/>
<proteinExistence type="predicted"/>